<gene>
    <name evidence="1" type="ORF">AKJ29_03210</name>
</gene>
<reference evidence="1 2" key="1">
    <citation type="submission" date="2015-09" db="EMBL/GenBank/DDBJ databases">
        <title>Draft genome sequence of Aliiroseovarius crassostreae CV919-312TSm, the causative agent of Roseovarius Oyster Disease (formerly Juvenile Oyster Disease).</title>
        <authorList>
            <person name="Kessner L."/>
            <person name="Spinard E."/>
            <person name="Nelson D."/>
        </authorList>
    </citation>
    <scope>NUCLEOTIDE SEQUENCE [LARGE SCALE GENOMIC DNA]</scope>
    <source>
        <strain evidence="1 2">CV919-312</strain>
    </source>
</reference>
<dbReference type="STRING" id="154981.AKJ29_03210"/>
<dbReference type="EMBL" id="LKBA01000025">
    <property type="protein sequence ID" value="KPN61632.1"/>
    <property type="molecule type" value="Genomic_DNA"/>
</dbReference>
<dbReference type="Proteomes" id="UP000050471">
    <property type="component" value="Unassembled WGS sequence"/>
</dbReference>
<name>A0A0P7ICM6_9RHOB</name>
<protein>
    <submittedName>
        <fullName evidence="1">Uncharacterized protein</fullName>
    </submittedName>
</protein>
<evidence type="ECO:0000313" key="2">
    <source>
        <dbReference type="Proteomes" id="UP000050471"/>
    </source>
</evidence>
<evidence type="ECO:0000313" key="1">
    <source>
        <dbReference type="EMBL" id="KPN61632.1"/>
    </source>
</evidence>
<keyword evidence="2" id="KW-1185">Reference proteome</keyword>
<dbReference type="RefSeq" id="WP_055192963.1">
    <property type="nucleotide sequence ID" value="NZ_FPBS01000006.1"/>
</dbReference>
<dbReference type="AlphaFoldDB" id="A0A0P7ICM6"/>
<organism evidence="1 2">
    <name type="scientific">Aliiroseovarius crassostreae</name>
    <dbReference type="NCBI Taxonomy" id="154981"/>
    <lineage>
        <taxon>Bacteria</taxon>
        <taxon>Pseudomonadati</taxon>
        <taxon>Pseudomonadota</taxon>
        <taxon>Alphaproteobacteria</taxon>
        <taxon>Rhodobacterales</taxon>
        <taxon>Paracoccaceae</taxon>
        <taxon>Aliiroseovarius</taxon>
    </lineage>
</organism>
<proteinExistence type="predicted"/>
<accession>A0A0P7ICM6</accession>
<sequence>MSVFFPFPAVIASTVTRDGWFGRSVGASLPQFPHATPEMPETIGNKPVETPFGPDWPAGFQKWNQLSRMTPGLARCFRGKRLLAQGGLYTNKKRLYRNGAF</sequence>
<comment type="caution">
    <text evidence="1">The sequence shown here is derived from an EMBL/GenBank/DDBJ whole genome shotgun (WGS) entry which is preliminary data.</text>
</comment>